<sequence length="86" mass="9324">MVSLLPAPVRSFLAEKECRLDPWPMADAPNDGSGNISCCIPLIAVHSAGAVCPPIVAVFDGFRFGGFEFWPYATGATFYSWCHLMV</sequence>
<evidence type="ECO:0000313" key="1">
    <source>
        <dbReference type="EMBL" id="GMH18577.1"/>
    </source>
</evidence>
<organism evidence="1 2">
    <name type="scientific">Nepenthes gracilis</name>
    <name type="common">Slender pitcher plant</name>
    <dbReference type="NCBI Taxonomy" id="150966"/>
    <lineage>
        <taxon>Eukaryota</taxon>
        <taxon>Viridiplantae</taxon>
        <taxon>Streptophyta</taxon>
        <taxon>Embryophyta</taxon>
        <taxon>Tracheophyta</taxon>
        <taxon>Spermatophyta</taxon>
        <taxon>Magnoliopsida</taxon>
        <taxon>eudicotyledons</taxon>
        <taxon>Gunneridae</taxon>
        <taxon>Pentapetalae</taxon>
        <taxon>Caryophyllales</taxon>
        <taxon>Nepenthaceae</taxon>
        <taxon>Nepenthes</taxon>
    </lineage>
</organism>
<dbReference type="AlphaFoldDB" id="A0AAD3SWZ8"/>
<keyword evidence="2" id="KW-1185">Reference proteome</keyword>
<proteinExistence type="predicted"/>
<protein>
    <submittedName>
        <fullName evidence="1">Uncharacterized protein</fullName>
    </submittedName>
</protein>
<gene>
    <name evidence="1" type="ORF">Nepgr_020418</name>
</gene>
<accession>A0AAD3SWZ8</accession>
<comment type="caution">
    <text evidence="1">The sequence shown here is derived from an EMBL/GenBank/DDBJ whole genome shotgun (WGS) entry which is preliminary data.</text>
</comment>
<evidence type="ECO:0000313" key="2">
    <source>
        <dbReference type="Proteomes" id="UP001279734"/>
    </source>
</evidence>
<dbReference type="Proteomes" id="UP001279734">
    <property type="component" value="Unassembled WGS sequence"/>
</dbReference>
<name>A0AAD3SWZ8_NEPGR</name>
<dbReference type="EMBL" id="BSYO01000019">
    <property type="protein sequence ID" value="GMH18577.1"/>
    <property type="molecule type" value="Genomic_DNA"/>
</dbReference>
<reference evidence="1" key="1">
    <citation type="submission" date="2023-05" db="EMBL/GenBank/DDBJ databases">
        <title>Nepenthes gracilis genome sequencing.</title>
        <authorList>
            <person name="Fukushima K."/>
        </authorList>
    </citation>
    <scope>NUCLEOTIDE SEQUENCE</scope>
    <source>
        <strain evidence="1">SING2019-196</strain>
    </source>
</reference>